<name>A0ABZ1TR87_STRVG</name>
<gene>
    <name evidence="2" type="ORF">OG517_43670</name>
</gene>
<proteinExistence type="predicted"/>
<dbReference type="RefSeq" id="WP_328966261.1">
    <property type="nucleotide sequence ID" value="NZ_CP108092.1"/>
</dbReference>
<evidence type="ECO:0000313" key="2">
    <source>
        <dbReference type="EMBL" id="WUQ18317.1"/>
    </source>
</evidence>
<reference evidence="2" key="1">
    <citation type="submission" date="2022-10" db="EMBL/GenBank/DDBJ databases">
        <title>The complete genomes of actinobacterial strains from the NBC collection.</title>
        <authorList>
            <person name="Joergensen T.S."/>
            <person name="Alvarez Arevalo M."/>
            <person name="Sterndorff E.B."/>
            <person name="Faurdal D."/>
            <person name="Vuksanovic O."/>
            <person name="Mourched A.-S."/>
            <person name="Charusanti P."/>
            <person name="Shaw S."/>
            <person name="Blin K."/>
            <person name="Weber T."/>
        </authorList>
    </citation>
    <scope>NUCLEOTIDE SEQUENCE</scope>
    <source>
        <strain evidence="2">NBC_00248</strain>
        <plasmid evidence="2">unnamed2</plasmid>
    </source>
</reference>
<accession>A0ABZ1TR87</accession>
<keyword evidence="3" id="KW-1185">Reference proteome</keyword>
<protein>
    <submittedName>
        <fullName evidence="2">WhiB family transcriptional regulator</fullName>
    </submittedName>
</protein>
<geneLocation type="plasmid" evidence="2 3">
    <name>unnamed2</name>
</geneLocation>
<dbReference type="InterPro" id="IPR034768">
    <property type="entry name" value="4FE4S_WBL"/>
</dbReference>
<evidence type="ECO:0000313" key="3">
    <source>
        <dbReference type="Proteomes" id="UP001432039"/>
    </source>
</evidence>
<keyword evidence="2" id="KW-0614">Plasmid</keyword>
<dbReference type="Pfam" id="PF02467">
    <property type="entry name" value="Whib"/>
    <property type="match status" value="1"/>
</dbReference>
<feature type="domain" description="4Fe-4S Wbl-type" evidence="1">
    <location>
        <begin position="39"/>
        <end position="107"/>
    </location>
</feature>
<evidence type="ECO:0000259" key="1">
    <source>
        <dbReference type="PROSITE" id="PS51674"/>
    </source>
</evidence>
<organism evidence="2 3">
    <name type="scientific">Streptomyces virginiae</name>
    <name type="common">Streptomyces cinnamonensis</name>
    <dbReference type="NCBI Taxonomy" id="1961"/>
    <lineage>
        <taxon>Bacteria</taxon>
        <taxon>Bacillati</taxon>
        <taxon>Actinomycetota</taxon>
        <taxon>Actinomycetes</taxon>
        <taxon>Kitasatosporales</taxon>
        <taxon>Streptomycetaceae</taxon>
        <taxon>Streptomyces</taxon>
    </lineage>
</organism>
<dbReference type="EMBL" id="CP108092">
    <property type="protein sequence ID" value="WUQ18317.1"/>
    <property type="molecule type" value="Genomic_DNA"/>
</dbReference>
<dbReference type="Proteomes" id="UP001432039">
    <property type="component" value="Plasmid unnamed2"/>
</dbReference>
<dbReference type="PROSITE" id="PS51674">
    <property type="entry name" value="4FE4S_WBL"/>
    <property type="match status" value="1"/>
</dbReference>
<sequence>MPRTVAMPPMDRPGTDELVVRYRLITRRALLEAAEAVAQCAGRDPELFAMQASPMGDQPNRAERRALAVCAGCPVQPLCLVQDMRENGTAFEVRGVRAGLRQVERRALHLELTRQGLR</sequence>